<feature type="non-terminal residue" evidence="3">
    <location>
        <position position="357"/>
    </location>
</feature>
<proteinExistence type="predicted"/>
<dbReference type="Proteomes" id="UP001054857">
    <property type="component" value="Unassembled WGS sequence"/>
</dbReference>
<accession>A0AAD3DQ65</accession>
<reference evidence="3 4" key="1">
    <citation type="journal article" date="2021" name="Sci. Rep.">
        <title>Genome sequencing of the multicellular alga Astrephomene provides insights into convergent evolution of germ-soma differentiation.</title>
        <authorList>
            <person name="Yamashita S."/>
            <person name="Yamamoto K."/>
            <person name="Matsuzaki R."/>
            <person name="Suzuki S."/>
            <person name="Yamaguchi H."/>
            <person name="Hirooka S."/>
            <person name="Minakuchi Y."/>
            <person name="Miyagishima S."/>
            <person name="Kawachi M."/>
            <person name="Toyoda A."/>
            <person name="Nozaki H."/>
        </authorList>
    </citation>
    <scope>NUCLEOTIDE SEQUENCE [LARGE SCALE GENOMIC DNA]</scope>
    <source>
        <strain evidence="3 4">NIES-4017</strain>
    </source>
</reference>
<feature type="region of interest" description="Disordered" evidence="1">
    <location>
        <begin position="238"/>
        <end position="258"/>
    </location>
</feature>
<gene>
    <name evidence="3" type="ORF">Agub_g7504</name>
</gene>
<organism evidence="3 4">
    <name type="scientific">Astrephomene gubernaculifera</name>
    <dbReference type="NCBI Taxonomy" id="47775"/>
    <lineage>
        <taxon>Eukaryota</taxon>
        <taxon>Viridiplantae</taxon>
        <taxon>Chlorophyta</taxon>
        <taxon>core chlorophytes</taxon>
        <taxon>Chlorophyceae</taxon>
        <taxon>CS clade</taxon>
        <taxon>Chlamydomonadales</taxon>
        <taxon>Astrephomenaceae</taxon>
        <taxon>Astrephomene</taxon>
    </lineage>
</organism>
<feature type="region of interest" description="Disordered" evidence="1">
    <location>
        <begin position="270"/>
        <end position="350"/>
    </location>
</feature>
<dbReference type="InterPro" id="IPR036974">
    <property type="entry name" value="PUA_sf"/>
</dbReference>
<feature type="region of interest" description="Disordered" evidence="1">
    <location>
        <begin position="198"/>
        <end position="225"/>
    </location>
</feature>
<dbReference type="Gene3D" id="2.30.130.10">
    <property type="entry name" value="PUA domain"/>
    <property type="match status" value="1"/>
</dbReference>
<dbReference type="GO" id="GO:0003723">
    <property type="term" value="F:RNA binding"/>
    <property type="evidence" value="ECO:0007669"/>
    <property type="project" value="InterPro"/>
</dbReference>
<dbReference type="InterPro" id="IPR002478">
    <property type="entry name" value="PUA"/>
</dbReference>
<evidence type="ECO:0000313" key="4">
    <source>
        <dbReference type="Proteomes" id="UP001054857"/>
    </source>
</evidence>
<dbReference type="PROSITE" id="PS50890">
    <property type="entry name" value="PUA"/>
    <property type="match status" value="1"/>
</dbReference>
<evidence type="ECO:0000256" key="1">
    <source>
        <dbReference type="SAM" id="MobiDB-lite"/>
    </source>
</evidence>
<sequence length="357" mass="38039">MAPRSFHPTVRWDPTVDSYLTSCLGPSRLAAISAALARPARHTCLRVNTQRAKPEDVVRQLRDMQRQREWQQRQQGEQQQQQQQRLRAPPPPPRLHPHIPTAVVLSGSGPWDVEYDEGMPEVVVNRFAAEAVLKGAHVYAPGLLAASPGIKEGDLVAVSAELERPVGHQQQEQQRWATGISRGAAVSPDGCVTLSWTRQQQHPGQTKQQKEHLKQQQKQGSQQQGCLSRAVRDAGTCTDGSCASAESGGGVASSGESCDNSLNSVTVARDMSGNGSIAGNDRDEDSTSTSSCNDSDVSSHPCCSRSSSVFNGSRSSSDLDSCSSSSRGSDGRSSGGGRDGGPAAGVSRPCERVYLGV</sequence>
<feature type="compositionally biased region" description="Low complexity" evidence="1">
    <location>
        <begin position="216"/>
        <end position="225"/>
    </location>
</feature>
<protein>
    <recommendedName>
        <fullName evidence="2">PUA domain-containing protein</fullName>
    </recommendedName>
</protein>
<feature type="domain" description="PUA" evidence="2">
    <location>
        <begin position="120"/>
        <end position="185"/>
    </location>
</feature>
<dbReference type="SUPFAM" id="SSF88697">
    <property type="entry name" value="PUA domain-like"/>
    <property type="match status" value="1"/>
</dbReference>
<dbReference type="SMART" id="SM00359">
    <property type="entry name" value="PUA"/>
    <property type="match status" value="1"/>
</dbReference>
<dbReference type="Pfam" id="PF01472">
    <property type="entry name" value="PUA"/>
    <property type="match status" value="1"/>
</dbReference>
<name>A0AAD3DQ65_9CHLO</name>
<feature type="region of interest" description="Disordered" evidence="1">
    <location>
        <begin position="63"/>
        <end position="98"/>
    </location>
</feature>
<dbReference type="AlphaFoldDB" id="A0AAD3DQ65"/>
<feature type="compositionally biased region" description="Gly residues" evidence="1">
    <location>
        <begin position="333"/>
        <end position="343"/>
    </location>
</feature>
<feature type="compositionally biased region" description="Low complexity" evidence="1">
    <location>
        <begin position="72"/>
        <end position="87"/>
    </location>
</feature>
<keyword evidence="4" id="KW-1185">Reference proteome</keyword>
<dbReference type="InterPro" id="IPR015947">
    <property type="entry name" value="PUA-like_sf"/>
</dbReference>
<feature type="compositionally biased region" description="Low complexity" evidence="1">
    <location>
        <begin position="287"/>
        <end position="332"/>
    </location>
</feature>
<evidence type="ECO:0000259" key="2">
    <source>
        <dbReference type="SMART" id="SM00359"/>
    </source>
</evidence>
<dbReference type="EMBL" id="BMAR01000011">
    <property type="protein sequence ID" value="GFR46035.1"/>
    <property type="molecule type" value="Genomic_DNA"/>
</dbReference>
<comment type="caution">
    <text evidence="3">The sequence shown here is derived from an EMBL/GenBank/DDBJ whole genome shotgun (WGS) entry which is preliminary data.</text>
</comment>
<evidence type="ECO:0000313" key="3">
    <source>
        <dbReference type="EMBL" id="GFR46035.1"/>
    </source>
</evidence>